<organism evidence="2 3">
    <name type="scientific">Commensalibacter communis</name>
    <dbReference type="NCBI Taxonomy" id="2972786"/>
    <lineage>
        <taxon>Bacteria</taxon>
        <taxon>Pseudomonadati</taxon>
        <taxon>Pseudomonadota</taxon>
        <taxon>Alphaproteobacteria</taxon>
        <taxon>Acetobacterales</taxon>
        <taxon>Acetobacteraceae</taxon>
    </lineage>
</organism>
<evidence type="ECO:0000313" key="3">
    <source>
        <dbReference type="Proteomes" id="UP001154255"/>
    </source>
</evidence>
<keyword evidence="4" id="KW-1185">Reference proteome</keyword>
<dbReference type="AlphaFoldDB" id="A0A9W4TQE4"/>
<dbReference type="EMBL" id="CAMXCM010000006">
    <property type="protein sequence ID" value="CAI3952072.1"/>
    <property type="molecule type" value="Genomic_DNA"/>
</dbReference>
<dbReference type="EMBL" id="CAMXCS010000004">
    <property type="protein sequence ID" value="CAI3950938.1"/>
    <property type="molecule type" value="Genomic_DNA"/>
</dbReference>
<dbReference type="Proteomes" id="UP001154255">
    <property type="component" value="Unassembled WGS sequence"/>
</dbReference>
<name>A0A9W4TQE4_9PROT</name>
<dbReference type="Proteomes" id="UP001154259">
    <property type="component" value="Unassembled WGS sequence"/>
</dbReference>
<protein>
    <submittedName>
        <fullName evidence="2">Uncharacterized protein</fullName>
    </submittedName>
</protein>
<gene>
    <name evidence="1" type="ORF">R53529_LOCUS1698</name>
    <name evidence="2" type="ORF">R53530_LOCUS1888</name>
</gene>
<reference evidence="2" key="1">
    <citation type="submission" date="2022-10" db="EMBL/GenBank/DDBJ databases">
        <authorList>
            <person name="Botero Cardona J."/>
        </authorList>
    </citation>
    <scope>NUCLEOTIDE SEQUENCE</scope>
    <source>
        <strain evidence="2">LMG 31819</strain>
        <strain evidence="1">R-53529</strain>
    </source>
</reference>
<accession>A0A9W4TQE4</accession>
<evidence type="ECO:0000313" key="2">
    <source>
        <dbReference type="EMBL" id="CAI3952072.1"/>
    </source>
</evidence>
<evidence type="ECO:0000313" key="4">
    <source>
        <dbReference type="Proteomes" id="UP001154259"/>
    </source>
</evidence>
<proteinExistence type="predicted"/>
<sequence>MLEYHLEHGYNTDLYSEGCFDLEAKFVNLHGKASFTEHDGVFESYLSIDDIFHYLLVLPDEIEQSEFSVKIHQLFMRSMT</sequence>
<dbReference type="RefSeq" id="WP_271790130.1">
    <property type="nucleotide sequence ID" value="NZ_CAMXCM010000006.1"/>
</dbReference>
<comment type="caution">
    <text evidence="2">The sequence shown here is derived from an EMBL/GenBank/DDBJ whole genome shotgun (WGS) entry which is preliminary data.</text>
</comment>
<evidence type="ECO:0000313" key="1">
    <source>
        <dbReference type="EMBL" id="CAI3950938.1"/>
    </source>
</evidence>